<sequence>MMARITTNTKIALLLFGSSLTTLLIFAGAIYYFLDKYSYADFYKRLETRATIAARYNLELDTQSAEAVRILRTQYLERLSHEREYILRAVSETELEGIAMREGIPVSFLRTIWRDARATHKEGDTFYAGVRHDRGAERYIVIISADNYFSSHHLSFLRTILFGSIVFVALITAGLSLYFSRRIFSPIKDITDKVRKISTDNIHLRLEHAEGNDEISELSSTFNDLLDRIETAFETQKNFISNASHELGTPLTAIIGEADVALLKPRTADEYRDVLKSILEQADRLDQITKSLLFLAQAGYRGKVASFERLRIDELVWQAKETIDRIDPQNDIHIDSSLFPEDPMKLKVQGNAQLLHLAVANILGNACKYSHNKPVLVSIAASDGHVVIVVKDEGVGIPDAEQQFIYDPFFRASNTTYFDGYGIGLPLARNIVRLHDGQLDVLSVVNVGTTVRIRLPLG</sequence>
<accession>A0A1M3L3K7</accession>
<evidence type="ECO:0000259" key="13">
    <source>
        <dbReference type="PROSITE" id="PS50885"/>
    </source>
</evidence>
<evidence type="ECO:0000256" key="9">
    <source>
        <dbReference type="ARBA" id="ARBA00023012"/>
    </source>
</evidence>
<comment type="catalytic activity">
    <reaction evidence="1">
        <text>ATP + protein L-histidine = ADP + protein N-phospho-L-histidine.</text>
        <dbReference type="EC" id="2.7.13.3"/>
    </reaction>
</comment>
<keyword evidence="10 11" id="KW-0472">Membrane</keyword>
<keyword evidence="7 14" id="KW-0418">Kinase</keyword>
<dbReference type="SMART" id="SM00304">
    <property type="entry name" value="HAMP"/>
    <property type="match status" value="1"/>
</dbReference>
<dbReference type="InterPro" id="IPR003661">
    <property type="entry name" value="HisK_dim/P_dom"/>
</dbReference>
<dbReference type="CDD" id="cd06225">
    <property type="entry name" value="HAMP"/>
    <property type="match status" value="1"/>
</dbReference>
<dbReference type="CDD" id="cd00082">
    <property type="entry name" value="HisKA"/>
    <property type="match status" value="1"/>
</dbReference>
<evidence type="ECO:0000313" key="14">
    <source>
        <dbReference type="EMBL" id="OJX59948.1"/>
    </source>
</evidence>
<dbReference type="PANTHER" id="PTHR45436">
    <property type="entry name" value="SENSOR HISTIDINE KINASE YKOH"/>
    <property type="match status" value="1"/>
</dbReference>
<dbReference type="InterPro" id="IPR050428">
    <property type="entry name" value="TCS_sensor_his_kinase"/>
</dbReference>
<dbReference type="STRING" id="1895771.BGO89_08110"/>
<keyword evidence="6 11" id="KW-0812">Transmembrane</keyword>
<dbReference type="InterPro" id="IPR003594">
    <property type="entry name" value="HATPase_dom"/>
</dbReference>
<dbReference type="Pfam" id="PF00672">
    <property type="entry name" value="HAMP"/>
    <property type="match status" value="1"/>
</dbReference>
<dbReference type="SUPFAM" id="SSF158472">
    <property type="entry name" value="HAMP domain-like"/>
    <property type="match status" value="1"/>
</dbReference>
<dbReference type="GO" id="GO:0016020">
    <property type="term" value="C:membrane"/>
    <property type="evidence" value="ECO:0007669"/>
    <property type="project" value="UniProtKB-SubCell"/>
</dbReference>
<dbReference type="Proteomes" id="UP000184233">
    <property type="component" value="Unassembled WGS sequence"/>
</dbReference>
<dbReference type="Gene3D" id="6.10.340.10">
    <property type="match status" value="1"/>
</dbReference>
<dbReference type="SUPFAM" id="SSF47384">
    <property type="entry name" value="Homodimeric domain of signal transducing histidine kinase"/>
    <property type="match status" value="1"/>
</dbReference>
<dbReference type="SMART" id="SM00388">
    <property type="entry name" value="HisKA"/>
    <property type="match status" value="1"/>
</dbReference>
<dbReference type="Gene3D" id="3.30.565.10">
    <property type="entry name" value="Histidine kinase-like ATPase, C-terminal domain"/>
    <property type="match status" value="1"/>
</dbReference>
<dbReference type="InterPro" id="IPR005467">
    <property type="entry name" value="His_kinase_dom"/>
</dbReference>
<feature type="transmembrane region" description="Helical" evidence="11">
    <location>
        <begin position="12"/>
        <end position="34"/>
    </location>
</feature>
<evidence type="ECO:0000256" key="5">
    <source>
        <dbReference type="ARBA" id="ARBA00022679"/>
    </source>
</evidence>
<dbReference type="Gene3D" id="1.10.287.130">
    <property type="match status" value="1"/>
</dbReference>
<keyword evidence="8 11" id="KW-1133">Transmembrane helix</keyword>
<evidence type="ECO:0000256" key="1">
    <source>
        <dbReference type="ARBA" id="ARBA00000085"/>
    </source>
</evidence>
<evidence type="ECO:0000256" key="8">
    <source>
        <dbReference type="ARBA" id="ARBA00022989"/>
    </source>
</evidence>
<evidence type="ECO:0000256" key="6">
    <source>
        <dbReference type="ARBA" id="ARBA00022692"/>
    </source>
</evidence>
<dbReference type="GO" id="GO:0000155">
    <property type="term" value="F:phosphorelay sensor kinase activity"/>
    <property type="evidence" value="ECO:0007669"/>
    <property type="project" value="InterPro"/>
</dbReference>
<dbReference type="Pfam" id="PF00512">
    <property type="entry name" value="HisKA"/>
    <property type="match status" value="1"/>
</dbReference>
<dbReference type="Pfam" id="PF02518">
    <property type="entry name" value="HATPase_c"/>
    <property type="match status" value="1"/>
</dbReference>
<protein>
    <recommendedName>
        <fullName evidence="3">histidine kinase</fullName>
        <ecNumber evidence="3">2.7.13.3</ecNumber>
    </recommendedName>
</protein>
<reference evidence="14 15" key="1">
    <citation type="submission" date="2016-09" db="EMBL/GenBank/DDBJ databases">
        <title>Genome-resolved meta-omics ties microbial dynamics to process performance in biotechnology for thiocyanate degradation.</title>
        <authorList>
            <person name="Kantor R.S."/>
            <person name="Huddy R.J."/>
            <person name="Iyer R."/>
            <person name="Thomas B.C."/>
            <person name="Brown C.T."/>
            <person name="Anantharaman K."/>
            <person name="Tringe S."/>
            <person name="Hettich R.L."/>
            <person name="Harrison S.T."/>
            <person name="Banfield J.F."/>
        </authorList>
    </citation>
    <scope>NUCLEOTIDE SEQUENCE [LARGE SCALE GENOMIC DNA]</scope>
    <source>
        <strain evidence="14">59-99</strain>
    </source>
</reference>
<dbReference type="PROSITE" id="PS50885">
    <property type="entry name" value="HAMP"/>
    <property type="match status" value="1"/>
</dbReference>
<dbReference type="SUPFAM" id="SSF55874">
    <property type="entry name" value="ATPase domain of HSP90 chaperone/DNA topoisomerase II/histidine kinase"/>
    <property type="match status" value="1"/>
</dbReference>
<proteinExistence type="predicted"/>
<evidence type="ECO:0000256" key="3">
    <source>
        <dbReference type="ARBA" id="ARBA00012438"/>
    </source>
</evidence>
<evidence type="ECO:0000313" key="15">
    <source>
        <dbReference type="Proteomes" id="UP000184233"/>
    </source>
</evidence>
<dbReference type="InterPro" id="IPR036890">
    <property type="entry name" value="HATPase_C_sf"/>
</dbReference>
<evidence type="ECO:0000256" key="7">
    <source>
        <dbReference type="ARBA" id="ARBA00022777"/>
    </source>
</evidence>
<dbReference type="PROSITE" id="PS50109">
    <property type="entry name" value="HIS_KIN"/>
    <property type="match status" value="1"/>
</dbReference>
<keyword evidence="5" id="KW-0808">Transferase</keyword>
<dbReference type="AlphaFoldDB" id="A0A1M3L3K7"/>
<evidence type="ECO:0000256" key="11">
    <source>
        <dbReference type="SAM" id="Phobius"/>
    </source>
</evidence>
<feature type="domain" description="HAMP" evidence="13">
    <location>
        <begin position="181"/>
        <end position="234"/>
    </location>
</feature>
<keyword evidence="9" id="KW-0902">Two-component regulatory system</keyword>
<evidence type="ECO:0000256" key="10">
    <source>
        <dbReference type="ARBA" id="ARBA00023136"/>
    </source>
</evidence>
<dbReference type="PRINTS" id="PR00344">
    <property type="entry name" value="BCTRLSENSOR"/>
</dbReference>
<dbReference type="PANTHER" id="PTHR45436:SF5">
    <property type="entry name" value="SENSOR HISTIDINE KINASE TRCS"/>
    <property type="match status" value="1"/>
</dbReference>
<dbReference type="InterPro" id="IPR003660">
    <property type="entry name" value="HAMP_dom"/>
</dbReference>
<dbReference type="InterPro" id="IPR036097">
    <property type="entry name" value="HisK_dim/P_sf"/>
</dbReference>
<evidence type="ECO:0000256" key="2">
    <source>
        <dbReference type="ARBA" id="ARBA00004370"/>
    </source>
</evidence>
<gene>
    <name evidence="14" type="ORF">BGO89_08110</name>
</gene>
<dbReference type="EC" id="2.7.13.3" evidence="3"/>
<feature type="domain" description="Histidine kinase" evidence="12">
    <location>
        <begin position="242"/>
        <end position="458"/>
    </location>
</feature>
<comment type="subcellular location">
    <subcellularLocation>
        <location evidence="2">Membrane</location>
    </subcellularLocation>
</comment>
<dbReference type="InterPro" id="IPR004358">
    <property type="entry name" value="Sig_transdc_His_kin-like_C"/>
</dbReference>
<keyword evidence="4" id="KW-0597">Phosphoprotein</keyword>
<feature type="transmembrane region" description="Helical" evidence="11">
    <location>
        <begin position="156"/>
        <end position="179"/>
    </location>
</feature>
<evidence type="ECO:0000256" key="4">
    <source>
        <dbReference type="ARBA" id="ARBA00022553"/>
    </source>
</evidence>
<name>A0A1M3L3K7_9BACT</name>
<evidence type="ECO:0000259" key="12">
    <source>
        <dbReference type="PROSITE" id="PS50109"/>
    </source>
</evidence>
<comment type="caution">
    <text evidence="14">The sequence shown here is derived from an EMBL/GenBank/DDBJ whole genome shotgun (WGS) entry which is preliminary data.</text>
</comment>
<dbReference type="EMBL" id="MKVH01000008">
    <property type="protein sequence ID" value="OJX59948.1"/>
    <property type="molecule type" value="Genomic_DNA"/>
</dbReference>
<dbReference type="SMART" id="SM00387">
    <property type="entry name" value="HATPase_c"/>
    <property type="match status" value="1"/>
</dbReference>
<organism evidence="14 15">
    <name type="scientific">Candidatus Kapaibacterium thiocyanatum</name>
    <dbReference type="NCBI Taxonomy" id="1895771"/>
    <lineage>
        <taxon>Bacteria</taxon>
        <taxon>Pseudomonadati</taxon>
        <taxon>Candidatus Kapaibacteriota</taxon>
        <taxon>Candidatus Kapaibacteriia</taxon>
        <taxon>Candidatus Kapaibacteriales</taxon>
        <taxon>Candidatus Kapaibacteriaceae</taxon>
        <taxon>Candidatus Kapaibacterium</taxon>
    </lineage>
</organism>